<feature type="compositionally biased region" description="Pro residues" evidence="5">
    <location>
        <begin position="1"/>
        <end position="11"/>
    </location>
</feature>
<sequence>MSTNLPVPPGPDEALVNSRESAPPARPFAAAADSAPAPSRGPRRFHWRWKTTWSWELLLVVYAVYDGSRLLVHGAEGRAMQHGRDILSLERWLHLSPEHWLNHTFYDHAWLGIPADYLYATLHYILTVGVLFWLWRYHRGHYRQARTWLGLTTMLGLVGFVTFPTAPPRMLGPAYDFVDTLAEHANIGWWGGGGGTPKGLGDVTNEFAAMPSLHVGWAVWCGVLLWRHARSRTVRVLGLVYPVVIALVVMGTANHYFLDAVAGATVALLGLWGTDPLLRFSARVSRRLRGGSRIPASEAATVATLSNVPAQRRPSEDGSEALEQALPGTGQS</sequence>
<evidence type="ECO:0000259" key="7">
    <source>
        <dbReference type="Pfam" id="PF14378"/>
    </source>
</evidence>
<evidence type="ECO:0000313" key="9">
    <source>
        <dbReference type="Proteomes" id="UP001592530"/>
    </source>
</evidence>
<keyword evidence="4 6" id="KW-0472">Membrane</keyword>
<name>A0ABV6WWG8_9ACTN</name>
<feature type="compositionally biased region" description="Low complexity" evidence="5">
    <location>
        <begin position="18"/>
        <end position="40"/>
    </location>
</feature>
<evidence type="ECO:0000256" key="2">
    <source>
        <dbReference type="ARBA" id="ARBA00022692"/>
    </source>
</evidence>
<gene>
    <name evidence="8" type="ORF">ACEZDB_06890</name>
</gene>
<reference evidence="8 9" key="1">
    <citation type="submission" date="2024-09" db="EMBL/GenBank/DDBJ databases">
        <authorList>
            <person name="Lee S.D."/>
        </authorList>
    </citation>
    <scope>NUCLEOTIDE SEQUENCE [LARGE SCALE GENOMIC DNA]</scope>
    <source>
        <strain evidence="8 9">N1-3</strain>
    </source>
</reference>
<accession>A0ABV6WWG8</accession>
<proteinExistence type="predicted"/>
<organism evidence="8 9">
    <name type="scientific">Streptacidiphilus alkalitolerans</name>
    <dbReference type="NCBI Taxonomy" id="3342712"/>
    <lineage>
        <taxon>Bacteria</taxon>
        <taxon>Bacillati</taxon>
        <taxon>Actinomycetota</taxon>
        <taxon>Actinomycetes</taxon>
        <taxon>Kitasatosporales</taxon>
        <taxon>Streptomycetaceae</taxon>
        <taxon>Streptacidiphilus</taxon>
    </lineage>
</organism>
<dbReference type="PANTHER" id="PTHR31310">
    <property type="match status" value="1"/>
</dbReference>
<dbReference type="CDD" id="cd03386">
    <property type="entry name" value="PAP2_Aur1_like"/>
    <property type="match status" value="1"/>
</dbReference>
<keyword evidence="2 6" id="KW-0812">Transmembrane</keyword>
<evidence type="ECO:0000256" key="5">
    <source>
        <dbReference type="SAM" id="MobiDB-lite"/>
    </source>
</evidence>
<evidence type="ECO:0000256" key="4">
    <source>
        <dbReference type="ARBA" id="ARBA00023136"/>
    </source>
</evidence>
<dbReference type="Pfam" id="PF14378">
    <property type="entry name" value="PAP2_3"/>
    <property type="match status" value="1"/>
</dbReference>
<evidence type="ECO:0000256" key="3">
    <source>
        <dbReference type="ARBA" id="ARBA00022989"/>
    </source>
</evidence>
<dbReference type="InterPro" id="IPR026841">
    <property type="entry name" value="Aur1/Ipt1"/>
</dbReference>
<dbReference type="PANTHER" id="PTHR31310:SF7">
    <property type="entry name" value="PA-PHOSPHATASE RELATED-FAMILY PROTEIN DDB_G0268928"/>
    <property type="match status" value="1"/>
</dbReference>
<dbReference type="InterPro" id="IPR052185">
    <property type="entry name" value="IPC_Synthase-Related"/>
</dbReference>
<feature type="region of interest" description="Disordered" evidence="5">
    <location>
        <begin position="1"/>
        <end position="42"/>
    </location>
</feature>
<comment type="caution">
    <text evidence="8">The sequence shown here is derived from an EMBL/GenBank/DDBJ whole genome shotgun (WGS) entry which is preliminary data.</text>
</comment>
<dbReference type="Proteomes" id="UP001592530">
    <property type="component" value="Unassembled WGS sequence"/>
</dbReference>
<feature type="transmembrane region" description="Helical" evidence="6">
    <location>
        <begin position="233"/>
        <end position="250"/>
    </location>
</feature>
<evidence type="ECO:0000256" key="6">
    <source>
        <dbReference type="SAM" id="Phobius"/>
    </source>
</evidence>
<keyword evidence="3 6" id="KW-1133">Transmembrane helix</keyword>
<feature type="region of interest" description="Disordered" evidence="5">
    <location>
        <begin position="305"/>
        <end position="332"/>
    </location>
</feature>
<protein>
    <submittedName>
        <fullName evidence="8">Phosphatase PAP2 family protein</fullName>
    </submittedName>
</protein>
<evidence type="ECO:0000256" key="1">
    <source>
        <dbReference type="ARBA" id="ARBA00004141"/>
    </source>
</evidence>
<feature type="transmembrane region" description="Helical" evidence="6">
    <location>
        <begin position="256"/>
        <end position="278"/>
    </location>
</feature>
<comment type="subcellular location">
    <subcellularLocation>
        <location evidence="1">Membrane</location>
        <topology evidence="1">Multi-pass membrane protein</topology>
    </subcellularLocation>
</comment>
<feature type="domain" description="Inositolphosphotransferase Aur1/Ipt1" evidence="7">
    <location>
        <begin position="85"/>
        <end position="272"/>
    </location>
</feature>
<feature type="transmembrane region" description="Helical" evidence="6">
    <location>
        <begin position="207"/>
        <end position="226"/>
    </location>
</feature>
<feature type="transmembrane region" description="Helical" evidence="6">
    <location>
        <begin position="117"/>
        <end position="135"/>
    </location>
</feature>
<dbReference type="RefSeq" id="WP_380549923.1">
    <property type="nucleotide sequence ID" value="NZ_JBHEZY010000002.1"/>
</dbReference>
<evidence type="ECO:0000313" key="8">
    <source>
        <dbReference type="EMBL" id="MFC1430390.1"/>
    </source>
</evidence>
<feature type="transmembrane region" description="Helical" evidence="6">
    <location>
        <begin position="147"/>
        <end position="166"/>
    </location>
</feature>
<dbReference type="EMBL" id="JBHEZY010000002">
    <property type="protein sequence ID" value="MFC1430390.1"/>
    <property type="molecule type" value="Genomic_DNA"/>
</dbReference>